<evidence type="ECO:0000256" key="2">
    <source>
        <dbReference type="SAM" id="SignalP"/>
    </source>
</evidence>
<keyword evidence="4" id="KW-1185">Reference proteome</keyword>
<gene>
    <name evidence="3" type="ORF">JKF63_01727</name>
</gene>
<name>A0A836L481_9TRYP</name>
<reference evidence="3 4" key="1">
    <citation type="submission" date="2021-02" db="EMBL/GenBank/DDBJ databases">
        <title>Porcisia hertigi Genome sequencing and assembly.</title>
        <authorList>
            <person name="Almutairi H."/>
            <person name="Gatherer D."/>
        </authorList>
    </citation>
    <scope>NUCLEOTIDE SEQUENCE [LARGE SCALE GENOMIC DNA]</scope>
    <source>
        <strain evidence="3 4">C119</strain>
    </source>
</reference>
<proteinExistence type="predicted"/>
<keyword evidence="2" id="KW-0732">Signal</keyword>
<protein>
    <submittedName>
        <fullName evidence="3">Uncharacterized protein</fullName>
    </submittedName>
</protein>
<feature type="signal peptide" evidence="2">
    <location>
        <begin position="1"/>
        <end position="32"/>
    </location>
</feature>
<evidence type="ECO:0000256" key="1">
    <source>
        <dbReference type="SAM" id="Phobius"/>
    </source>
</evidence>
<keyword evidence="1" id="KW-1133">Transmembrane helix</keyword>
<evidence type="ECO:0000313" key="3">
    <source>
        <dbReference type="EMBL" id="KAG5493895.1"/>
    </source>
</evidence>
<keyword evidence="1" id="KW-0812">Transmembrane</keyword>
<sequence>MFAGHLRAAQRCRWITLTVALFFLLGFLPAPPDPLDGGGNRRSGTAHLSSPLWVTAAAELLQCAQIKDLENYGVNLHLFPPDTIYLKSEFFCAESAPNQYRCRCSPTTTCKSKLDPWGRNIGSCECCSPWVITCFVILCMIFVICILAAVYAGKCQGEWWCDGYPIPRIPLMPRRGQAVSCPPSLPLPQNLFYGYPSTNFTNIETSRGRGSVSSRGVAEAPLEDTPYVADVDHISRHHSG</sequence>
<comment type="caution">
    <text evidence="3">The sequence shown here is derived from an EMBL/GenBank/DDBJ whole genome shotgun (WGS) entry which is preliminary data.</text>
</comment>
<dbReference type="RefSeq" id="XP_067753930.1">
    <property type="nucleotide sequence ID" value="XM_067897773.1"/>
</dbReference>
<organism evidence="3 4">
    <name type="scientific">Porcisia hertigi</name>
    <dbReference type="NCBI Taxonomy" id="2761500"/>
    <lineage>
        <taxon>Eukaryota</taxon>
        <taxon>Discoba</taxon>
        <taxon>Euglenozoa</taxon>
        <taxon>Kinetoplastea</taxon>
        <taxon>Metakinetoplastina</taxon>
        <taxon>Trypanosomatida</taxon>
        <taxon>Trypanosomatidae</taxon>
        <taxon>Leishmaniinae</taxon>
        <taxon>Porcisia</taxon>
    </lineage>
</organism>
<feature type="chain" id="PRO_5032995706" evidence="2">
    <location>
        <begin position="33"/>
        <end position="240"/>
    </location>
</feature>
<feature type="transmembrane region" description="Helical" evidence="1">
    <location>
        <begin position="130"/>
        <end position="152"/>
    </location>
</feature>
<dbReference type="AlphaFoldDB" id="A0A836L481"/>
<dbReference type="EMBL" id="JAFJZO010000034">
    <property type="protein sequence ID" value="KAG5493895.1"/>
    <property type="molecule type" value="Genomic_DNA"/>
</dbReference>
<dbReference type="Proteomes" id="UP000674318">
    <property type="component" value="Unassembled WGS sequence"/>
</dbReference>
<accession>A0A836L481</accession>
<dbReference type="OrthoDB" id="272768at2759"/>
<dbReference type="GeneID" id="94287850"/>
<keyword evidence="1" id="KW-0472">Membrane</keyword>
<dbReference type="KEGG" id="phet:94287850"/>
<evidence type="ECO:0000313" key="4">
    <source>
        <dbReference type="Proteomes" id="UP000674318"/>
    </source>
</evidence>